<name>A0A8J2P739_9HEXA</name>
<comment type="caution">
    <text evidence="2">The sequence shown here is derived from an EMBL/GenBank/DDBJ whole genome shotgun (WGS) entry which is preliminary data.</text>
</comment>
<sequence>MGKLIILFTYLALRALVAEHLVTIKEGVRDLTHHNVIPGTRINTDFEELLDLIPISGKSELEEFDLWLNQDGKLKILKRYLGSLGGNWLFKICPCTELLLQAPE</sequence>
<dbReference type="Proteomes" id="UP000708208">
    <property type="component" value="Unassembled WGS sequence"/>
</dbReference>
<dbReference type="AlphaFoldDB" id="A0A8J2P739"/>
<dbReference type="EMBL" id="CAJVCH010266050">
    <property type="protein sequence ID" value="CAG7734270.1"/>
    <property type="molecule type" value="Genomic_DNA"/>
</dbReference>
<evidence type="ECO:0000313" key="3">
    <source>
        <dbReference type="Proteomes" id="UP000708208"/>
    </source>
</evidence>
<evidence type="ECO:0000256" key="1">
    <source>
        <dbReference type="SAM" id="SignalP"/>
    </source>
</evidence>
<proteinExistence type="predicted"/>
<gene>
    <name evidence="2" type="ORF">AFUS01_LOCUS22668</name>
</gene>
<protein>
    <submittedName>
        <fullName evidence="2">Uncharacterized protein</fullName>
    </submittedName>
</protein>
<evidence type="ECO:0000313" key="2">
    <source>
        <dbReference type="EMBL" id="CAG7734270.1"/>
    </source>
</evidence>
<feature type="signal peptide" evidence="1">
    <location>
        <begin position="1"/>
        <end position="18"/>
    </location>
</feature>
<accession>A0A8J2P739</accession>
<feature type="chain" id="PRO_5035176648" evidence="1">
    <location>
        <begin position="19"/>
        <end position="104"/>
    </location>
</feature>
<reference evidence="2" key="1">
    <citation type="submission" date="2021-06" db="EMBL/GenBank/DDBJ databases">
        <authorList>
            <person name="Hodson N. C."/>
            <person name="Mongue J. A."/>
            <person name="Jaron S. K."/>
        </authorList>
    </citation>
    <scope>NUCLEOTIDE SEQUENCE</scope>
</reference>
<keyword evidence="3" id="KW-1185">Reference proteome</keyword>
<keyword evidence="1" id="KW-0732">Signal</keyword>
<organism evidence="2 3">
    <name type="scientific">Allacma fusca</name>
    <dbReference type="NCBI Taxonomy" id="39272"/>
    <lineage>
        <taxon>Eukaryota</taxon>
        <taxon>Metazoa</taxon>
        <taxon>Ecdysozoa</taxon>
        <taxon>Arthropoda</taxon>
        <taxon>Hexapoda</taxon>
        <taxon>Collembola</taxon>
        <taxon>Symphypleona</taxon>
        <taxon>Sminthuridae</taxon>
        <taxon>Allacma</taxon>
    </lineage>
</organism>